<keyword evidence="2" id="KW-1185">Reference proteome</keyword>
<sequence length="551" mass="59798">MASGNRNFFSNFAEAAEHVVDLLSDRIKAASIMVVSSAGPVSTVIKVFNRDKIIVTEGQQISFDPAYFTNWTGSHWDVPVVIPQTSKHPLTRPQSQTRVGTEASGEYGLIGFPISYSDGQKFGGLAALGAEGAFSDADLELVTSMALFLSYIAELERKNADGAQDLHRVVEDKKGVEELAETYRGEAQAARQSTQQKADFLAFMTHEIRNSLNGSIAMSDLLATTSLSQEQQQYLDMVRSSNAFLLTLANNILDYSKLEAGKQSVDVSLFDPASTIEDVASLMAPRAIEKHVELILDVEDGLPVFVQGDVGKLRQILLNLLGNAVKFTHAGQILLSIRQSPRSMEGEIRLELVVRDTGIGITASKLDSLFQTYHQVHETGGGQNYGGTGLGLAITRNLIELMGGQISVSSEPGLGTEFFVSLPFAPYADFDLGASAPLRLDGLRVLSVDDNVSALSVLERLLSGWGVYSIGVRTTEEVLKQLKNDQFDLVLLDVHFIDLARQIAALPSAPPVALLAPLGTVPDLQNLDDVRFTVFKPLRRLQLYSALSAIK</sequence>
<comment type="caution">
    <text evidence="1">The sequence shown here is derived from an EMBL/GenBank/DDBJ whole genome shotgun (WGS) entry which is preliminary data.</text>
</comment>
<reference evidence="1" key="1">
    <citation type="submission" date="2024-03" db="EMBL/GenBank/DDBJ databases">
        <title>Whole genome sequecning of epiphytes from Marcgravia umbellata leaves.</title>
        <authorList>
            <person name="Kumar G."/>
            <person name="Savka M.A."/>
        </authorList>
    </citation>
    <scope>NUCLEOTIDE SEQUENCE</scope>
    <source>
        <strain evidence="1">RIT_BL5</strain>
    </source>
</reference>
<evidence type="ECO:0000313" key="2">
    <source>
        <dbReference type="Proteomes" id="UP001380953"/>
    </source>
</evidence>
<evidence type="ECO:0000313" key="1">
    <source>
        <dbReference type="EMBL" id="MEJ8305828.1"/>
    </source>
</evidence>
<organism evidence="1 2">
    <name type="scientific">Saccharibacillus sacchari</name>
    <dbReference type="NCBI Taxonomy" id="456493"/>
    <lineage>
        <taxon>Bacteria</taxon>
        <taxon>Bacillati</taxon>
        <taxon>Bacillota</taxon>
        <taxon>Bacilli</taxon>
        <taxon>Bacillales</taxon>
        <taxon>Paenibacillaceae</taxon>
        <taxon>Saccharibacillus</taxon>
    </lineage>
</organism>
<name>A0ACC6PFY8_9BACL</name>
<keyword evidence="1" id="KW-0547">Nucleotide-binding</keyword>
<dbReference type="EMBL" id="JBBKAR010000046">
    <property type="protein sequence ID" value="MEJ8305828.1"/>
    <property type="molecule type" value="Genomic_DNA"/>
</dbReference>
<keyword evidence="1" id="KW-0067">ATP-binding</keyword>
<protein>
    <submittedName>
        <fullName evidence="1">ATP-binding protein</fullName>
    </submittedName>
</protein>
<proteinExistence type="predicted"/>
<accession>A0ACC6PFY8</accession>
<dbReference type="Proteomes" id="UP001380953">
    <property type="component" value="Unassembled WGS sequence"/>
</dbReference>
<gene>
    <name evidence="1" type="ORF">WKI47_18105</name>
</gene>